<evidence type="ECO:0000313" key="2">
    <source>
        <dbReference type="Proteomes" id="UP000230251"/>
    </source>
</evidence>
<dbReference type="Proteomes" id="UP000230251">
    <property type="component" value="Unassembled WGS sequence"/>
</dbReference>
<dbReference type="EMBL" id="PFSI01000014">
    <property type="protein sequence ID" value="PJC24834.1"/>
    <property type="molecule type" value="Genomic_DNA"/>
</dbReference>
<protein>
    <submittedName>
        <fullName evidence="1">Uncharacterized protein</fullName>
    </submittedName>
</protein>
<accession>A0A2M8EQ31</accession>
<organism evidence="1 2">
    <name type="scientific">Candidatus Uhrbacteria bacterium CG_4_9_14_0_2_um_filter_41_50</name>
    <dbReference type="NCBI Taxonomy" id="1975031"/>
    <lineage>
        <taxon>Bacteria</taxon>
        <taxon>Candidatus Uhriibacteriota</taxon>
    </lineage>
</organism>
<sequence>MNQRLKKQHFEYLERKEEIANDIDKASDIFVDSTKEALTVEEIKNIASTIAGGIREFLEEIPENDKENLILFGAVLTCHEILSALRRSKDFAIDFKKEPEPEYIGDTELYLEQSEKNRKKNQEYEKKGFYTINFKEGGNIVDKIGITLMS</sequence>
<proteinExistence type="predicted"/>
<name>A0A2M8EQ31_9BACT</name>
<comment type="caution">
    <text evidence="1">The sequence shown here is derived from an EMBL/GenBank/DDBJ whole genome shotgun (WGS) entry which is preliminary data.</text>
</comment>
<dbReference type="AlphaFoldDB" id="A0A2M8EQ31"/>
<gene>
    <name evidence="1" type="ORF">CO057_00600</name>
</gene>
<reference evidence="2" key="1">
    <citation type="submission" date="2017-09" db="EMBL/GenBank/DDBJ databases">
        <title>Depth-based differentiation of microbial function through sediment-hosted aquifers and enrichment of novel symbionts in the deep terrestrial subsurface.</title>
        <authorList>
            <person name="Probst A.J."/>
            <person name="Ladd B."/>
            <person name="Jarett J.K."/>
            <person name="Geller-Mcgrath D.E."/>
            <person name="Sieber C.M.K."/>
            <person name="Emerson J.B."/>
            <person name="Anantharaman K."/>
            <person name="Thomas B.C."/>
            <person name="Malmstrom R."/>
            <person name="Stieglmeier M."/>
            <person name="Klingl A."/>
            <person name="Woyke T."/>
            <person name="Ryan C.M."/>
            <person name="Banfield J.F."/>
        </authorList>
    </citation>
    <scope>NUCLEOTIDE SEQUENCE [LARGE SCALE GENOMIC DNA]</scope>
</reference>
<evidence type="ECO:0000313" key="1">
    <source>
        <dbReference type="EMBL" id="PJC24834.1"/>
    </source>
</evidence>